<evidence type="ECO:0000313" key="7">
    <source>
        <dbReference type="Proteomes" id="UP000051645"/>
    </source>
</evidence>
<dbReference type="InterPro" id="IPR028082">
    <property type="entry name" value="Peripla_BP_I"/>
</dbReference>
<dbReference type="CDD" id="cd06286">
    <property type="entry name" value="PBP1_CcpB-like"/>
    <property type="match status" value="1"/>
</dbReference>
<reference evidence="7 8" key="1">
    <citation type="journal article" date="2015" name="Genome Announc.">
        <title>Expanding the biotechnology potential of lactobacilli through comparative genomics of 213 strains and associated genera.</title>
        <authorList>
            <person name="Sun Z."/>
            <person name="Harris H.M."/>
            <person name="McCann A."/>
            <person name="Guo C."/>
            <person name="Argimon S."/>
            <person name="Zhang W."/>
            <person name="Yang X."/>
            <person name="Jeffery I.B."/>
            <person name="Cooney J.C."/>
            <person name="Kagawa T.F."/>
            <person name="Liu W."/>
            <person name="Song Y."/>
            <person name="Salvetti E."/>
            <person name="Wrobel A."/>
            <person name="Rasinkangas P."/>
            <person name="Parkhill J."/>
            <person name="Rea M.C."/>
            <person name="O'Sullivan O."/>
            <person name="Ritari J."/>
            <person name="Douillard F.P."/>
            <person name="Paul Ross R."/>
            <person name="Yang R."/>
            <person name="Briner A.E."/>
            <person name="Felis G.E."/>
            <person name="de Vos W.M."/>
            <person name="Barrangou R."/>
            <person name="Klaenhammer T.R."/>
            <person name="Caufield P.W."/>
            <person name="Cui Y."/>
            <person name="Zhang H."/>
            <person name="O'Toole P.W."/>
        </authorList>
    </citation>
    <scope>NUCLEOTIDE SEQUENCE [LARGE SCALE GENOMIC DNA]</scope>
    <source>
        <strain evidence="5 8">ATCC BAA-66</strain>
        <strain evidence="6 7">DSM 13344</strain>
    </source>
</reference>
<dbReference type="Gene3D" id="3.40.50.2300">
    <property type="match status" value="2"/>
</dbReference>
<keyword evidence="2" id="KW-0238">DNA-binding</keyword>
<dbReference type="AlphaFoldDB" id="A0A0R2FK94"/>
<dbReference type="PATRIC" id="fig|81857.3.peg.1584"/>
<dbReference type="PANTHER" id="PTHR30146">
    <property type="entry name" value="LACI-RELATED TRANSCRIPTIONAL REPRESSOR"/>
    <property type="match status" value="1"/>
</dbReference>
<keyword evidence="3" id="KW-0804">Transcription</keyword>
<evidence type="ECO:0000256" key="3">
    <source>
        <dbReference type="ARBA" id="ARBA00023163"/>
    </source>
</evidence>
<accession>A0A0R2FK94</accession>
<evidence type="ECO:0000256" key="2">
    <source>
        <dbReference type="ARBA" id="ARBA00023125"/>
    </source>
</evidence>
<gene>
    <name evidence="5" type="ORF">IV38_GL001573</name>
    <name evidence="6" type="ORF">IV40_GL001642</name>
</gene>
<dbReference type="Pfam" id="PF00532">
    <property type="entry name" value="Peripla_BP_1"/>
    <property type="match status" value="1"/>
</dbReference>
<name>A0A0R2FK94_9LACO</name>
<dbReference type="Pfam" id="PF00356">
    <property type="entry name" value="LacI"/>
    <property type="match status" value="1"/>
</dbReference>
<dbReference type="SMART" id="SM00354">
    <property type="entry name" value="HTH_LACI"/>
    <property type="match status" value="1"/>
</dbReference>
<dbReference type="Proteomes" id="UP000051645">
    <property type="component" value="Unassembled WGS sequence"/>
</dbReference>
<organism evidence="5 8">
    <name type="scientific">Lactobacillus selangorensis</name>
    <dbReference type="NCBI Taxonomy" id="81857"/>
    <lineage>
        <taxon>Bacteria</taxon>
        <taxon>Bacillati</taxon>
        <taxon>Bacillota</taxon>
        <taxon>Bacilli</taxon>
        <taxon>Lactobacillales</taxon>
        <taxon>Lactobacillaceae</taxon>
        <taxon>Lactobacillus</taxon>
    </lineage>
</organism>
<dbReference type="GO" id="GO:0003700">
    <property type="term" value="F:DNA-binding transcription factor activity"/>
    <property type="evidence" value="ECO:0007669"/>
    <property type="project" value="TreeGrafter"/>
</dbReference>
<dbReference type="EMBL" id="JQAZ01000005">
    <property type="protein sequence ID" value="KRN31000.1"/>
    <property type="molecule type" value="Genomic_DNA"/>
</dbReference>
<dbReference type="PANTHER" id="PTHR30146:SF105">
    <property type="entry name" value="CATABOLITE CONTROL PROTEIN B"/>
    <property type="match status" value="1"/>
</dbReference>
<dbReference type="CDD" id="cd01392">
    <property type="entry name" value="HTH_LacI"/>
    <property type="match status" value="1"/>
</dbReference>
<dbReference type="InterPro" id="IPR000843">
    <property type="entry name" value="HTH_LacI"/>
</dbReference>
<dbReference type="GO" id="GO:0000976">
    <property type="term" value="F:transcription cis-regulatory region binding"/>
    <property type="evidence" value="ECO:0007669"/>
    <property type="project" value="TreeGrafter"/>
</dbReference>
<dbReference type="Gene3D" id="1.10.260.40">
    <property type="entry name" value="lambda repressor-like DNA-binding domains"/>
    <property type="match status" value="1"/>
</dbReference>
<evidence type="ECO:0000313" key="6">
    <source>
        <dbReference type="EMBL" id="KRN31000.1"/>
    </source>
</evidence>
<evidence type="ECO:0000259" key="4">
    <source>
        <dbReference type="PROSITE" id="PS50932"/>
    </source>
</evidence>
<dbReference type="STRING" id="81857.IV38_GL001573"/>
<protein>
    <submittedName>
        <fullName evidence="5">Bacterial regulatory s, lacI family protein</fullName>
    </submittedName>
</protein>
<keyword evidence="1" id="KW-0805">Transcription regulation</keyword>
<feature type="domain" description="HTH lacI-type" evidence="4">
    <location>
        <begin position="2"/>
        <end position="56"/>
    </location>
</feature>
<keyword evidence="7" id="KW-1185">Reference proteome</keyword>
<dbReference type="EMBL" id="JQAT01000004">
    <property type="protein sequence ID" value="KRN28123.1"/>
    <property type="molecule type" value="Genomic_DNA"/>
</dbReference>
<evidence type="ECO:0000313" key="5">
    <source>
        <dbReference type="EMBL" id="KRN28123.1"/>
    </source>
</evidence>
<dbReference type="InterPro" id="IPR001761">
    <property type="entry name" value="Peripla_BP/Lac1_sug-bd_dom"/>
</dbReference>
<dbReference type="InterPro" id="IPR010982">
    <property type="entry name" value="Lambda_DNA-bd_dom_sf"/>
</dbReference>
<dbReference type="SUPFAM" id="SSF47413">
    <property type="entry name" value="lambda repressor-like DNA-binding domains"/>
    <property type="match status" value="1"/>
</dbReference>
<dbReference type="OrthoDB" id="9798934at2"/>
<evidence type="ECO:0000313" key="8">
    <source>
        <dbReference type="Proteomes" id="UP000051751"/>
    </source>
</evidence>
<sequence length="323" mass="36495">MATIRDVARISGYAISTVSRVLNHKGRVAPQTRRKIEAVMDELDYVPNGVAQDLSRGATNKIGVVLPHVRHPYFAQILKGVIAAAVTTHYNVVLLPSEYDRELENHYLEQLRRKEFDGLIFTSQRISLTQLEKYTQYGTIVCCWDPGEHQINAVYSDRAPAYRSAFEWLQQHHCQQVGFLFSRNSQVSATSSSTVRTFQEVYGRLPQADQVIADVTTPEDGYRAAAKLAQLPHLDSIFTNGDDVAAAVRQYYLDHQLKVPVLIGQEHQMSGMILGIPTIDHHFDRLGRQAFQMVIAADEPVQKIKIESEFIAQNHFSARYSAR</sequence>
<comment type="caution">
    <text evidence="5">The sequence shown here is derived from an EMBL/GenBank/DDBJ whole genome shotgun (WGS) entry which is preliminary data.</text>
</comment>
<dbReference type="Proteomes" id="UP000051751">
    <property type="component" value="Unassembled WGS sequence"/>
</dbReference>
<evidence type="ECO:0000256" key="1">
    <source>
        <dbReference type="ARBA" id="ARBA00023015"/>
    </source>
</evidence>
<dbReference type="PROSITE" id="PS50932">
    <property type="entry name" value="HTH_LACI_2"/>
    <property type="match status" value="1"/>
</dbReference>
<dbReference type="SUPFAM" id="SSF53822">
    <property type="entry name" value="Periplasmic binding protein-like I"/>
    <property type="match status" value="1"/>
</dbReference>
<dbReference type="RefSeq" id="WP_057770175.1">
    <property type="nucleotide sequence ID" value="NZ_JQAT01000004.1"/>
</dbReference>
<proteinExistence type="predicted"/>